<protein>
    <recommendedName>
        <fullName evidence="4">CDP-glycerol--glycerophosphate glycerophosphotransferase</fullName>
    </recommendedName>
</protein>
<keyword evidence="1" id="KW-0812">Transmembrane</keyword>
<dbReference type="Pfam" id="PF04464">
    <property type="entry name" value="Glyphos_transf"/>
    <property type="match status" value="1"/>
</dbReference>
<dbReference type="EMBL" id="FMIK01000063">
    <property type="protein sequence ID" value="SCM06551.1"/>
    <property type="molecule type" value="Genomic_DNA"/>
</dbReference>
<dbReference type="Gene3D" id="3.40.50.11820">
    <property type="match status" value="1"/>
</dbReference>
<dbReference type="Proteomes" id="UP000242164">
    <property type="component" value="Unassembled WGS sequence"/>
</dbReference>
<keyword evidence="1" id="KW-0472">Membrane</keyword>
<evidence type="ECO:0008006" key="4">
    <source>
        <dbReference type="Google" id="ProtNLM"/>
    </source>
</evidence>
<evidence type="ECO:0000256" key="1">
    <source>
        <dbReference type="SAM" id="Phobius"/>
    </source>
</evidence>
<dbReference type="InterPro" id="IPR007554">
    <property type="entry name" value="Glycerophosphate_synth"/>
</dbReference>
<dbReference type="InterPro" id="IPR051612">
    <property type="entry name" value="Teichoic_Acid_Biosynth"/>
</dbReference>
<accession>A0AAX2CMX4</accession>
<proteinExistence type="predicted"/>
<dbReference type="GO" id="GO:0047355">
    <property type="term" value="F:CDP-glycerol glycerophosphotransferase activity"/>
    <property type="evidence" value="ECO:0007669"/>
    <property type="project" value="InterPro"/>
</dbReference>
<dbReference type="InterPro" id="IPR043149">
    <property type="entry name" value="TagF_N"/>
</dbReference>
<sequence>MFREFIITVYLIVFKILFSIAKLFPLKNKVTFIMSYGENLIFIYEEMKRQNIDCEIVFLYKETCKYEVKSYPDIKSFKFETKNIMDMILGVYHLATSQYIIIDNYFGSLSAVKFRKGAECIQIWHAAGAIKKFGLLAPSFKKRSKYAQNRFLKVYNN</sequence>
<dbReference type="GO" id="GO:0016020">
    <property type="term" value="C:membrane"/>
    <property type="evidence" value="ECO:0007669"/>
    <property type="project" value="InterPro"/>
</dbReference>
<keyword evidence="1" id="KW-1133">Transmembrane helix</keyword>
<name>A0AAX2CMX4_9BACI</name>
<feature type="transmembrane region" description="Helical" evidence="1">
    <location>
        <begin position="6"/>
        <end position="24"/>
    </location>
</feature>
<dbReference type="PANTHER" id="PTHR37316:SF3">
    <property type="entry name" value="TEICHOIC ACID GLYCEROL-PHOSPHATE TRANSFERASE"/>
    <property type="match status" value="1"/>
</dbReference>
<dbReference type="PANTHER" id="PTHR37316">
    <property type="entry name" value="TEICHOIC ACID GLYCEROL-PHOSPHATE PRIMASE"/>
    <property type="match status" value="1"/>
</dbReference>
<evidence type="ECO:0000313" key="3">
    <source>
        <dbReference type="Proteomes" id="UP000242164"/>
    </source>
</evidence>
<dbReference type="AlphaFoldDB" id="A0AAX2CMX4"/>
<reference evidence="2 3" key="1">
    <citation type="submission" date="2016-08" db="EMBL/GenBank/DDBJ databases">
        <authorList>
            <person name="Loux V."/>
            <person name="Rue O."/>
        </authorList>
    </citation>
    <scope>NUCLEOTIDE SEQUENCE [LARGE SCALE GENOMIC DNA]</scope>
    <source>
        <strain evidence="2 3">AFSSA_08CEB44bac</strain>
    </source>
</reference>
<organism evidence="2 3">
    <name type="scientific">Bacillus cytotoxicus</name>
    <dbReference type="NCBI Taxonomy" id="580165"/>
    <lineage>
        <taxon>Bacteria</taxon>
        <taxon>Bacillati</taxon>
        <taxon>Bacillota</taxon>
        <taxon>Bacilli</taxon>
        <taxon>Bacillales</taxon>
        <taxon>Bacillaceae</taxon>
        <taxon>Bacillus</taxon>
        <taxon>Bacillus cereus group</taxon>
    </lineage>
</organism>
<gene>
    <name evidence="2" type="ORF">BCB44BAC_04270</name>
</gene>
<evidence type="ECO:0000313" key="2">
    <source>
        <dbReference type="EMBL" id="SCM06551.1"/>
    </source>
</evidence>
<comment type="caution">
    <text evidence="2">The sequence shown here is derived from an EMBL/GenBank/DDBJ whole genome shotgun (WGS) entry which is preliminary data.</text>
</comment>